<dbReference type="GO" id="GO:0005524">
    <property type="term" value="F:ATP binding"/>
    <property type="evidence" value="ECO:0007669"/>
    <property type="project" value="InterPro"/>
</dbReference>
<dbReference type="InterPro" id="IPR016102">
    <property type="entry name" value="Succinyl-CoA_synth-like"/>
</dbReference>
<keyword evidence="2" id="KW-0808">Transferase</keyword>
<dbReference type="Gene3D" id="3.40.50.261">
    <property type="entry name" value="Succinyl-CoA synthetase domains"/>
    <property type="match status" value="2"/>
</dbReference>
<dbReference type="EC" id="2.3.1.-" evidence="2"/>
<keyword evidence="2" id="KW-0012">Acyltransferase</keyword>
<evidence type="ECO:0000313" key="2">
    <source>
        <dbReference type="EMBL" id="XBH23090.1"/>
    </source>
</evidence>
<dbReference type="PROSITE" id="PS51186">
    <property type="entry name" value="GNAT"/>
    <property type="match status" value="1"/>
</dbReference>
<protein>
    <submittedName>
        <fullName evidence="2">GNAT family N-acetyltransferase</fullName>
        <ecNumber evidence="2">2.3.1.-</ecNumber>
    </submittedName>
</protein>
<evidence type="ECO:0000259" key="1">
    <source>
        <dbReference type="PROSITE" id="PS51186"/>
    </source>
</evidence>
<dbReference type="Pfam" id="PF13549">
    <property type="entry name" value="ATP-grasp_5"/>
    <property type="match status" value="1"/>
</dbReference>
<dbReference type="Gene3D" id="3.30.470.20">
    <property type="entry name" value="ATP-grasp fold, B domain"/>
    <property type="match status" value="1"/>
</dbReference>
<dbReference type="SUPFAM" id="SSF52210">
    <property type="entry name" value="Succinyl-CoA synthetase domains"/>
    <property type="match status" value="2"/>
</dbReference>
<dbReference type="InterPro" id="IPR016181">
    <property type="entry name" value="Acyl_CoA_acyltransferase"/>
</dbReference>
<dbReference type="SUPFAM" id="SSF51735">
    <property type="entry name" value="NAD(P)-binding Rossmann-fold domains"/>
    <property type="match status" value="1"/>
</dbReference>
<feature type="domain" description="N-acetyltransferase" evidence="1">
    <location>
        <begin position="31"/>
        <end position="187"/>
    </location>
</feature>
<gene>
    <name evidence="2" type="ORF">V5R04_07760</name>
</gene>
<accession>A0AAU7E0Y5</accession>
<dbReference type="PANTHER" id="PTHR42793:SF1">
    <property type="entry name" value="PEPTIDYL-LYSINE N-ACETYLTRANSFERASE PATZ"/>
    <property type="match status" value="1"/>
</dbReference>
<dbReference type="SUPFAM" id="SSF56059">
    <property type="entry name" value="Glutathione synthetase ATP-binding domain-like"/>
    <property type="match status" value="1"/>
</dbReference>
<dbReference type="SUPFAM" id="SSF55729">
    <property type="entry name" value="Acyl-CoA N-acyltransferases (Nat)"/>
    <property type="match status" value="1"/>
</dbReference>
<dbReference type="AlphaFoldDB" id="A0AAU7E0Y5"/>
<dbReference type="EMBL" id="CP146203">
    <property type="protein sequence ID" value="XBH23090.1"/>
    <property type="molecule type" value="Genomic_DNA"/>
</dbReference>
<dbReference type="Gene3D" id="3.40.50.720">
    <property type="entry name" value="NAD(P)-binding Rossmann-like Domain"/>
    <property type="match status" value="1"/>
</dbReference>
<dbReference type="InterPro" id="IPR036291">
    <property type="entry name" value="NAD(P)-bd_dom_sf"/>
</dbReference>
<dbReference type="InterPro" id="IPR013815">
    <property type="entry name" value="ATP_grasp_subdomain_1"/>
</dbReference>
<sequence length="917" mass="98583">MTSQDALHQDSAASFPHHWEADVVLRDGSTAHVRPITPNDRQTLQDFHTGQSQRSTYMRFFAAMERLSDRDLERFTTVDHHNRVALIATATLAGDSAESIIGVARFDRIDEDEAEVAFNISDSAQGRGLGSVLLEHIADAAREVGVRRFTAEVLPQNGKMLSVFREAGYATSQEVDDGIVTVWINLDPTEHSLRVMAQREYRAEAKSMQRLYNPRRILLVGSLTDQPTREELRLAGGALSSGIGVKGEEKLHVLGLNPVIIRDAQNRHGIADNFVHYDNLTRLLAADLTFDLAIVAVSDNAVGPLINVLATVGVQTLVVLSEGFAETGSHGLILQKDMLRGAHSAGMRVVGPASYGVFSNTADVAFNASLTPELPKTGPIGLFTQSAAMAVTLLTTVTRRNLGVSNFLSAGNRADISGNDLLQYWHDDQASTAVGLYLESIGNPRKFSRVARRLSLIKPVVVVSAGQSGQVVPRGHAVRRTQTPRKTLEQMFRQSGVIRADNTHEMVDTLQFFATQPLPQGKRVGILATSEALAAIAAESVRGAGLQTSANIFVLPSTATPEESAAAIATLYAPDACDVVVFAHVPTVGGFNADTITQLVVAAHASGRPTLASVFGLHGLVPELSLETETGTFTVPAYSTPEDAIRTLKKIAWYAKWTRQEQGARVDFQDVDVSAVRKLVADEPAGTASAELTAKILAAYGISVWPAYRVHTVEDAITQAELVGWPVALKSTAESLRHRADLGGVRLNISTPQDMVQNFSNMVSELSQHLGSPQAVADMGFEIQAMAPSGVACVLRSQEDELYGPVVSFGLSGDAVDLLGDVTYGVPPLNTSDVSKMVRSIGAAPRLFGYKGIEAVNTDALEELIGRVSQLADTHPRIRGLELYPVVVSKQGAAVISAHIELQPADRKDGLRRALPN</sequence>
<dbReference type="InterPro" id="IPR032875">
    <property type="entry name" value="Succ_CoA_lig_flav_dom"/>
</dbReference>
<proteinExistence type="predicted"/>
<organism evidence="2">
    <name type="scientific">Jonesiaceae bacterium BS-20</name>
    <dbReference type="NCBI Taxonomy" id="3120821"/>
    <lineage>
        <taxon>Bacteria</taxon>
        <taxon>Bacillati</taxon>
        <taxon>Actinomycetota</taxon>
        <taxon>Actinomycetes</taxon>
        <taxon>Micrococcales</taxon>
        <taxon>Jonesiaceae</taxon>
    </lineage>
</organism>
<dbReference type="Pfam" id="PF13607">
    <property type="entry name" value="Succ_CoA_lig"/>
    <property type="match status" value="1"/>
</dbReference>
<dbReference type="PANTHER" id="PTHR42793">
    <property type="entry name" value="COA BINDING DOMAIN CONTAINING PROTEIN"/>
    <property type="match status" value="1"/>
</dbReference>
<reference evidence="2" key="1">
    <citation type="submission" date="2024-02" db="EMBL/GenBank/DDBJ databases">
        <title>Tomenella chthoni gen. nov. sp. nov., a member of the family Jonesiaceae isolated from bat guano.</title>
        <authorList>
            <person name="Miller S.L."/>
            <person name="King J."/>
            <person name="Sankaranarayanan K."/>
            <person name="Lawson P.A."/>
        </authorList>
    </citation>
    <scope>NUCLEOTIDE SEQUENCE</scope>
    <source>
        <strain evidence="2">BS-20</strain>
    </source>
</reference>
<dbReference type="InterPro" id="IPR000182">
    <property type="entry name" value="GNAT_dom"/>
</dbReference>
<dbReference type="Gene3D" id="3.30.1490.20">
    <property type="entry name" value="ATP-grasp fold, A domain"/>
    <property type="match status" value="1"/>
</dbReference>
<dbReference type="GO" id="GO:0016747">
    <property type="term" value="F:acyltransferase activity, transferring groups other than amino-acyl groups"/>
    <property type="evidence" value="ECO:0007669"/>
    <property type="project" value="InterPro"/>
</dbReference>
<dbReference type="CDD" id="cd04301">
    <property type="entry name" value="NAT_SF"/>
    <property type="match status" value="1"/>
</dbReference>
<dbReference type="Pfam" id="PF00583">
    <property type="entry name" value="Acetyltransf_1"/>
    <property type="match status" value="1"/>
</dbReference>
<name>A0AAU7E0Y5_9MICO</name>
<dbReference type="Gene3D" id="3.40.630.30">
    <property type="match status" value="1"/>
</dbReference>